<comment type="caution">
    <text evidence="1">The sequence shown here is derived from an EMBL/GenBank/DDBJ whole genome shotgun (WGS) entry which is preliminary data.</text>
</comment>
<dbReference type="AlphaFoldDB" id="A0AA36N5U7"/>
<sequence>MQGKGDNTFDRVYGPKEGQEWEAASKIIGKVDNSTPSIMREGPLTNAMKSAHYEGAETDVQYEDRIVEEVHHERYFETTTGATHQKPDYTVAEKATHGSKNYAQEIRCGPAPDVMPALENEGLDVPFHAHYSRVEQVTNTRMFLVDPEFRGNVKASAATGVGPFHRNAQFTKGCDKFILAIHKDEGLNTMYENLKQSQPMRHLGGERAADHFAEIPSLAALKGVIHRKVHEAGASKNG</sequence>
<gene>
    <name evidence="1" type="ORF">EVOR1521_LOCUS23343</name>
</gene>
<accession>A0AA36N5U7</accession>
<organism evidence="1 2">
    <name type="scientific">Effrenium voratum</name>
    <dbReference type="NCBI Taxonomy" id="2562239"/>
    <lineage>
        <taxon>Eukaryota</taxon>
        <taxon>Sar</taxon>
        <taxon>Alveolata</taxon>
        <taxon>Dinophyceae</taxon>
        <taxon>Suessiales</taxon>
        <taxon>Symbiodiniaceae</taxon>
        <taxon>Effrenium</taxon>
    </lineage>
</organism>
<protein>
    <submittedName>
        <fullName evidence="1">Uncharacterized protein</fullName>
    </submittedName>
</protein>
<proteinExistence type="predicted"/>
<name>A0AA36N5U7_9DINO</name>
<evidence type="ECO:0000313" key="1">
    <source>
        <dbReference type="EMBL" id="CAJ1399890.1"/>
    </source>
</evidence>
<dbReference type="EMBL" id="CAUJNA010003351">
    <property type="protein sequence ID" value="CAJ1399890.1"/>
    <property type="molecule type" value="Genomic_DNA"/>
</dbReference>
<dbReference type="Proteomes" id="UP001178507">
    <property type="component" value="Unassembled WGS sequence"/>
</dbReference>
<keyword evidence="2" id="KW-1185">Reference proteome</keyword>
<evidence type="ECO:0000313" key="2">
    <source>
        <dbReference type="Proteomes" id="UP001178507"/>
    </source>
</evidence>
<reference evidence="1" key="1">
    <citation type="submission" date="2023-08" db="EMBL/GenBank/DDBJ databases">
        <authorList>
            <person name="Chen Y."/>
            <person name="Shah S."/>
            <person name="Dougan E. K."/>
            <person name="Thang M."/>
            <person name="Chan C."/>
        </authorList>
    </citation>
    <scope>NUCLEOTIDE SEQUENCE</scope>
</reference>